<evidence type="ECO:0000259" key="2">
    <source>
        <dbReference type="Pfam" id="PF12253"/>
    </source>
</evidence>
<reference evidence="4" key="1">
    <citation type="submission" date="2017-01" db="EMBL/GenBank/DDBJ databases">
        <authorList>
            <person name="Wang Y."/>
            <person name="White M."/>
            <person name="Kvist S."/>
            <person name="Moncalvo J.-M."/>
        </authorList>
    </citation>
    <scope>NUCLEOTIDE SEQUENCE [LARGE SCALE GENOMIC DNA]</scope>
    <source>
        <strain evidence="4">COL-18-3</strain>
    </source>
</reference>
<feature type="region of interest" description="Disordered" evidence="1">
    <location>
        <begin position="37"/>
        <end position="57"/>
    </location>
</feature>
<organism evidence="3 4">
    <name type="scientific">Zancudomyces culisetae</name>
    <name type="common">Gut fungus</name>
    <name type="synonym">Smittium culisetae</name>
    <dbReference type="NCBI Taxonomy" id="1213189"/>
    <lineage>
        <taxon>Eukaryota</taxon>
        <taxon>Fungi</taxon>
        <taxon>Fungi incertae sedis</taxon>
        <taxon>Zoopagomycota</taxon>
        <taxon>Kickxellomycotina</taxon>
        <taxon>Harpellomycetes</taxon>
        <taxon>Harpellales</taxon>
        <taxon>Legeriomycetaceae</taxon>
        <taxon>Zancudomyces</taxon>
    </lineage>
</organism>
<sequence>MLLLFRTLRILLDIIDKAKEDCRLLVGRSEVKQQRVDGETLEIQEEKSSELEKTEERMDDAIEQSIEQSIEHDSTGQGKRQTLLNVFFGSRALKGNRGGGVTLGKPVERFRDFFIKPNVVMGNGSKFLSEEKKKQIVNRMDLELNQPTELTNEQIIYELKQIGRLARQRIRQTLQENYRQRVDEMELGQELGPVAIGNIKILGDTGSARPFYMGPWDKSAKVVNGRRPFVKETSGEVDYDVDSSVEWEMNAALEDAEGEDLVSEEGSEEEEEEEEEGGDNDNSETEEMDGWLVDENVVVREAENNTSDSDEDDSDFDINKPIVPEELSDVESGYGSDFDMDIDQNEETIDEKLIRDLKQAKTFRNDGSDKYVIKPRRKHPKTVPVTRKKLVHLTTTVIGPVFDNSNDFLNDFAVVQFPKFRPAAPQKVPDVPVNTTNPVPVKKEPPPKFEFNKNAKRRISAIVSGSDLSLKILVEKIKQAYPMASKIQIQAYIQSNYQKFKKNASNKPRWHNSKIYNQASAKQNSSIGENDSNKKRKSSALLDDSGPRNTVPIIPICVKKDNGGENKNTKSSLYSYFSKS</sequence>
<dbReference type="AlphaFoldDB" id="A0A1R1PNI6"/>
<evidence type="ECO:0000313" key="4">
    <source>
        <dbReference type="Proteomes" id="UP000188320"/>
    </source>
</evidence>
<dbReference type="OrthoDB" id="79480at2759"/>
<accession>A0A1R1PNI6</accession>
<evidence type="ECO:0000313" key="3">
    <source>
        <dbReference type="EMBL" id="OMH82520.1"/>
    </source>
</evidence>
<comment type="caution">
    <text evidence="3">The sequence shown here is derived from an EMBL/GenBank/DDBJ whole genome shotgun (WGS) entry which is preliminary data.</text>
</comment>
<feature type="region of interest" description="Disordered" evidence="1">
    <location>
        <begin position="254"/>
        <end position="286"/>
    </location>
</feature>
<dbReference type="InterPro" id="IPR022043">
    <property type="entry name" value="CAF1A_DD"/>
</dbReference>
<feature type="compositionally biased region" description="Low complexity" evidence="1">
    <location>
        <begin position="428"/>
        <end position="440"/>
    </location>
</feature>
<dbReference type="Proteomes" id="UP000188320">
    <property type="component" value="Unassembled WGS sequence"/>
</dbReference>
<keyword evidence="4" id="KW-1185">Reference proteome</keyword>
<protein>
    <recommendedName>
        <fullName evidence="2">Chromatin assembly factor 1 subunit A dimerization domain-containing protein</fullName>
    </recommendedName>
</protein>
<proteinExistence type="predicted"/>
<dbReference type="EMBL" id="LSSK01000647">
    <property type="protein sequence ID" value="OMH82520.1"/>
    <property type="molecule type" value="Genomic_DNA"/>
</dbReference>
<feature type="region of interest" description="Disordered" evidence="1">
    <location>
        <begin position="516"/>
        <end position="580"/>
    </location>
</feature>
<dbReference type="Pfam" id="PF12253">
    <property type="entry name" value="CAF1A_dimeriz"/>
    <property type="match status" value="1"/>
</dbReference>
<feature type="domain" description="Chromatin assembly factor 1 subunit A dimerization" evidence="2">
    <location>
        <begin position="207"/>
        <end position="276"/>
    </location>
</feature>
<gene>
    <name evidence="3" type="ORF">AX774_g4001</name>
</gene>
<evidence type="ECO:0000256" key="1">
    <source>
        <dbReference type="SAM" id="MobiDB-lite"/>
    </source>
</evidence>
<feature type="compositionally biased region" description="Basic and acidic residues" evidence="1">
    <location>
        <begin position="558"/>
        <end position="568"/>
    </location>
</feature>
<feature type="compositionally biased region" description="Polar residues" evidence="1">
    <location>
        <begin position="569"/>
        <end position="580"/>
    </location>
</feature>
<name>A0A1R1PNI6_ZANCU</name>
<feature type="region of interest" description="Disordered" evidence="1">
    <location>
        <begin position="428"/>
        <end position="448"/>
    </location>
</feature>
<feature type="compositionally biased region" description="Polar residues" evidence="1">
    <location>
        <begin position="516"/>
        <end position="530"/>
    </location>
</feature>